<proteinExistence type="predicted"/>
<keyword evidence="3" id="KW-1185">Reference proteome</keyword>
<feature type="transmembrane region" description="Helical" evidence="1">
    <location>
        <begin position="12"/>
        <end position="31"/>
    </location>
</feature>
<dbReference type="AlphaFoldDB" id="A0A9Q8ZB38"/>
<sequence>MPTPIDRATQQRGPFFVFAAVVAGVAAWSIWGQDIFPSQDPTGDPETWTHDQCVTWLKHVSSLCTHQRAASFFLCNLLCPKLFDSNIGPGLAIDKLTAQSTSLSSCDNCGAIGAYQGQHEGV</sequence>
<dbReference type="OrthoDB" id="5341873at2759"/>
<organism evidence="2 3">
    <name type="scientific">Curvularia clavata</name>
    <dbReference type="NCBI Taxonomy" id="95742"/>
    <lineage>
        <taxon>Eukaryota</taxon>
        <taxon>Fungi</taxon>
        <taxon>Dikarya</taxon>
        <taxon>Ascomycota</taxon>
        <taxon>Pezizomycotina</taxon>
        <taxon>Dothideomycetes</taxon>
        <taxon>Pleosporomycetidae</taxon>
        <taxon>Pleosporales</taxon>
        <taxon>Pleosporineae</taxon>
        <taxon>Pleosporaceae</taxon>
        <taxon>Curvularia</taxon>
    </lineage>
</organism>
<keyword evidence="1" id="KW-1133">Transmembrane helix</keyword>
<keyword evidence="1" id="KW-0472">Membrane</keyword>
<evidence type="ECO:0008006" key="4">
    <source>
        <dbReference type="Google" id="ProtNLM"/>
    </source>
</evidence>
<evidence type="ECO:0000313" key="3">
    <source>
        <dbReference type="Proteomes" id="UP001056012"/>
    </source>
</evidence>
<name>A0A9Q8ZB38_CURCL</name>
<evidence type="ECO:0000313" key="2">
    <source>
        <dbReference type="EMBL" id="USP79902.1"/>
    </source>
</evidence>
<dbReference type="VEuPathDB" id="FungiDB:yc1106_07176"/>
<accession>A0A9Q8ZB38</accession>
<keyword evidence="1" id="KW-0812">Transmembrane</keyword>
<evidence type="ECO:0000256" key="1">
    <source>
        <dbReference type="SAM" id="Phobius"/>
    </source>
</evidence>
<dbReference type="Proteomes" id="UP001056012">
    <property type="component" value="Chromosome 5"/>
</dbReference>
<dbReference type="EMBL" id="CP089278">
    <property type="protein sequence ID" value="USP79902.1"/>
    <property type="molecule type" value="Genomic_DNA"/>
</dbReference>
<protein>
    <recommendedName>
        <fullName evidence="4">Transmembrane protein</fullName>
    </recommendedName>
</protein>
<gene>
    <name evidence="2" type="ORF">yc1106_07176</name>
</gene>
<reference evidence="2" key="1">
    <citation type="submission" date="2021-12" db="EMBL/GenBank/DDBJ databases">
        <title>Curvularia clavata genome.</title>
        <authorList>
            <person name="Cao Y."/>
        </authorList>
    </citation>
    <scope>NUCLEOTIDE SEQUENCE</scope>
    <source>
        <strain evidence="2">Yc1106</strain>
    </source>
</reference>